<comment type="similarity">
    <text evidence="3 10">Belongs to the PIGX family.</text>
</comment>
<dbReference type="STRING" id="1884261.A0A5C3QJQ5"/>
<reference evidence="12 13" key="1">
    <citation type="journal article" date="2019" name="Nat. Ecol. Evol.">
        <title>Megaphylogeny resolves global patterns of mushroom evolution.</title>
        <authorList>
            <person name="Varga T."/>
            <person name="Krizsan K."/>
            <person name="Foldi C."/>
            <person name="Dima B."/>
            <person name="Sanchez-Garcia M."/>
            <person name="Sanchez-Ramirez S."/>
            <person name="Szollosi G.J."/>
            <person name="Szarkandi J.G."/>
            <person name="Papp V."/>
            <person name="Albert L."/>
            <person name="Andreopoulos W."/>
            <person name="Angelini C."/>
            <person name="Antonin V."/>
            <person name="Barry K.W."/>
            <person name="Bougher N.L."/>
            <person name="Buchanan P."/>
            <person name="Buyck B."/>
            <person name="Bense V."/>
            <person name="Catcheside P."/>
            <person name="Chovatia M."/>
            <person name="Cooper J."/>
            <person name="Damon W."/>
            <person name="Desjardin D."/>
            <person name="Finy P."/>
            <person name="Geml J."/>
            <person name="Haridas S."/>
            <person name="Hughes K."/>
            <person name="Justo A."/>
            <person name="Karasinski D."/>
            <person name="Kautmanova I."/>
            <person name="Kiss B."/>
            <person name="Kocsube S."/>
            <person name="Kotiranta H."/>
            <person name="LaButti K.M."/>
            <person name="Lechner B.E."/>
            <person name="Liimatainen K."/>
            <person name="Lipzen A."/>
            <person name="Lukacs Z."/>
            <person name="Mihaltcheva S."/>
            <person name="Morgado L.N."/>
            <person name="Niskanen T."/>
            <person name="Noordeloos M.E."/>
            <person name="Ohm R.A."/>
            <person name="Ortiz-Santana B."/>
            <person name="Ovrebo C."/>
            <person name="Racz N."/>
            <person name="Riley R."/>
            <person name="Savchenko A."/>
            <person name="Shiryaev A."/>
            <person name="Soop K."/>
            <person name="Spirin V."/>
            <person name="Szebenyi C."/>
            <person name="Tomsovsky M."/>
            <person name="Tulloss R.E."/>
            <person name="Uehling J."/>
            <person name="Grigoriev I.V."/>
            <person name="Vagvolgyi C."/>
            <person name="Papp T."/>
            <person name="Martin F.M."/>
            <person name="Miettinen O."/>
            <person name="Hibbett D.S."/>
            <person name="Nagy L.G."/>
        </authorList>
    </citation>
    <scope>NUCLEOTIDE SEQUENCE [LARGE SCALE GENOMIC DNA]</scope>
    <source>
        <strain evidence="12 13">CBS 309.79</strain>
    </source>
</reference>
<evidence type="ECO:0000256" key="3">
    <source>
        <dbReference type="ARBA" id="ARBA00010345"/>
    </source>
</evidence>
<keyword evidence="4 10" id="KW-0337">GPI-anchor biosynthesis</keyword>
<dbReference type="AlphaFoldDB" id="A0A5C3QJQ5"/>
<sequence>MSLHTALRPNRGFHGSLISNITLSHSHRRPECTLHILYVLPPIAFIDPYELELRSDQYTYHYEGTRNLELPIVAVDRDKPGVLLVDVNDVTKKGGNGHLEVEVPLHFRYGVPLEECESSKEAVERGSLEQPWGFITCPLSGTSKSCARETAHPYPVCSPTLMDIPPVQRHRAARSNRRRGFPGLRDSIGPEE</sequence>
<feature type="region of interest" description="Disordered" evidence="11">
    <location>
        <begin position="170"/>
        <end position="192"/>
    </location>
</feature>
<dbReference type="Proteomes" id="UP000305067">
    <property type="component" value="Unassembled WGS sequence"/>
</dbReference>
<evidence type="ECO:0000313" key="13">
    <source>
        <dbReference type="Proteomes" id="UP000305067"/>
    </source>
</evidence>
<accession>A0A5C3QJQ5</accession>
<name>A0A5C3QJQ5_9AGAR</name>
<evidence type="ECO:0000256" key="2">
    <source>
        <dbReference type="ARBA" id="ARBA00004687"/>
    </source>
</evidence>
<evidence type="ECO:0000256" key="1">
    <source>
        <dbReference type="ARBA" id="ARBA00004389"/>
    </source>
</evidence>
<gene>
    <name evidence="12" type="ORF">BDV98DRAFT_101766</name>
</gene>
<keyword evidence="6 10" id="KW-0256">Endoplasmic reticulum</keyword>
<comment type="subcellular location">
    <subcellularLocation>
        <location evidence="1 10">Endoplasmic reticulum membrane</location>
        <topology evidence="1 10">Single-pass membrane protein</topology>
    </subcellularLocation>
</comment>
<keyword evidence="7" id="KW-1133">Transmembrane helix</keyword>
<keyword evidence="8" id="KW-0472">Membrane</keyword>
<comment type="function">
    <text evidence="10">Required for proper folding and/or the stability of a subset of proteins in the endoplasmic reticulum. Component of glycosylphosphatidylinositol-mannosyltransferase 1 which transfers the first of the 4 mannoses in the GPI-anchor precursors during GPI-anchor biosynthesis. Probably acts by stabilizing the mannosyltransferase GPI14.</text>
</comment>
<evidence type="ECO:0000256" key="5">
    <source>
        <dbReference type="ARBA" id="ARBA00022692"/>
    </source>
</evidence>
<protein>
    <recommendedName>
        <fullName evidence="10">Protein PBN1</fullName>
    </recommendedName>
</protein>
<comment type="pathway">
    <text evidence="2 10">Glycolipid biosynthesis; glycosylphosphatidylinositol-anchor biosynthesis.</text>
</comment>
<dbReference type="GO" id="GO:0005789">
    <property type="term" value="C:endoplasmic reticulum membrane"/>
    <property type="evidence" value="ECO:0007669"/>
    <property type="project" value="UniProtKB-SubCell"/>
</dbReference>
<dbReference type="Pfam" id="PF08320">
    <property type="entry name" value="PIG-X"/>
    <property type="match status" value="1"/>
</dbReference>
<evidence type="ECO:0000256" key="11">
    <source>
        <dbReference type="SAM" id="MobiDB-lite"/>
    </source>
</evidence>
<evidence type="ECO:0000256" key="10">
    <source>
        <dbReference type="RuleBase" id="RU366056"/>
    </source>
</evidence>
<dbReference type="InterPro" id="IPR013233">
    <property type="entry name" value="PIG-X/PBN1"/>
</dbReference>
<evidence type="ECO:0000256" key="8">
    <source>
        <dbReference type="ARBA" id="ARBA00023136"/>
    </source>
</evidence>
<dbReference type="OrthoDB" id="5546453at2759"/>
<evidence type="ECO:0000256" key="4">
    <source>
        <dbReference type="ARBA" id="ARBA00022502"/>
    </source>
</evidence>
<proteinExistence type="inferred from homology"/>
<dbReference type="PANTHER" id="PTHR28650">
    <property type="entry name" value="PHOSPHATIDYLINOSITOL-GLYCAN BIOSYNTHESIS CLASS X PROTEIN"/>
    <property type="match status" value="1"/>
</dbReference>
<evidence type="ECO:0000256" key="6">
    <source>
        <dbReference type="ARBA" id="ARBA00022824"/>
    </source>
</evidence>
<keyword evidence="13" id="KW-1185">Reference proteome</keyword>
<evidence type="ECO:0000256" key="9">
    <source>
        <dbReference type="ARBA" id="ARBA00023180"/>
    </source>
</evidence>
<dbReference type="EMBL" id="ML178828">
    <property type="protein sequence ID" value="TFL00469.1"/>
    <property type="molecule type" value="Genomic_DNA"/>
</dbReference>
<evidence type="ECO:0000256" key="7">
    <source>
        <dbReference type="ARBA" id="ARBA00022989"/>
    </source>
</evidence>
<dbReference type="UniPathway" id="UPA00196"/>
<evidence type="ECO:0000313" key="12">
    <source>
        <dbReference type="EMBL" id="TFL00469.1"/>
    </source>
</evidence>
<dbReference type="PANTHER" id="PTHR28650:SF1">
    <property type="entry name" value="PHOSPHATIDYLINOSITOL-GLYCAN BIOSYNTHESIS CLASS X PROTEIN"/>
    <property type="match status" value="1"/>
</dbReference>
<feature type="compositionally biased region" description="Basic residues" evidence="11">
    <location>
        <begin position="170"/>
        <end position="180"/>
    </location>
</feature>
<dbReference type="GO" id="GO:0006506">
    <property type="term" value="P:GPI anchor biosynthetic process"/>
    <property type="evidence" value="ECO:0007669"/>
    <property type="project" value="UniProtKB-UniPathway"/>
</dbReference>
<keyword evidence="5" id="KW-0812">Transmembrane</keyword>
<dbReference type="InterPro" id="IPR040039">
    <property type="entry name" value="PIGX"/>
</dbReference>
<organism evidence="12 13">
    <name type="scientific">Pterulicium gracile</name>
    <dbReference type="NCBI Taxonomy" id="1884261"/>
    <lineage>
        <taxon>Eukaryota</taxon>
        <taxon>Fungi</taxon>
        <taxon>Dikarya</taxon>
        <taxon>Basidiomycota</taxon>
        <taxon>Agaricomycotina</taxon>
        <taxon>Agaricomycetes</taxon>
        <taxon>Agaricomycetidae</taxon>
        <taxon>Agaricales</taxon>
        <taxon>Pleurotineae</taxon>
        <taxon>Pterulaceae</taxon>
        <taxon>Pterulicium</taxon>
    </lineage>
</organism>
<keyword evidence="9" id="KW-0325">Glycoprotein</keyword>